<keyword evidence="5" id="KW-0812">Transmembrane</keyword>
<feature type="compositionally biased region" description="Low complexity" evidence="4">
    <location>
        <begin position="602"/>
        <end position="614"/>
    </location>
</feature>
<dbReference type="InterPro" id="IPR013105">
    <property type="entry name" value="TPR_2"/>
</dbReference>
<dbReference type="InterPro" id="IPR036465">
    <property type="entry name" value="vWFA_dom_sf"/>
</dbReference>
<name>H5TBH4_9ALTE</name>
<dbReference type="InterPro" id="IPR050768">
    <property type="entry name" value="UPF0353/GerABKA_families"/>
</dbReference>
<reference evidence="7 8" key="1">
    <citation type="journal article" date="2012" name="J. Bacteriol.">
        <title>Genome sequence of proteorhodopsin-containing sea ice bacterium Glaciecola punicea ACAM 611T.</title>
        <authorList>
            <person name="Qin Q.-L."/>
            <person name="Xie B.-B."/>
            <person name="Shu Y.-L."/>
            <person name="Rong J.-C."/>
            <person name="Zhao D.-L."/>
            <person name="Zhang X.-Y."/>
            <person name="Chen X.-L."/>
            <person name="Zhou B.-C."/>
            <person name="Zhanga Y.-Z."/>
        </authorList>
    </citation>
    <scope>NUCLEOTIDE SEQUENCE [LARGE SCALE GENOMIC DNA]</scope>
    <source>
        <strain evidence="7 8">ACAM 611</strain>
    </source>
</reference>
<dbReference type="InterPro" id="IPR002035">
    <property type="entry name" value="VWF_A"/>
</dbReference>
<evidence type="ECO:0000313" key="8">
    <source>
        <dbReference type="Proteomes" id="UP000053586"/>
    </source>
</evidence>
<evidence type="ECO:0000256" key="3">
    <source>
        <dbReference type="PROSITE-ProRule" id="PRU00339"/>
    </source>
</evidence>
<keyword evidence="5" id="KW-1133">Transmembrane helix</keyword>
<dbReference type="STRING" id="56804.BAE46_10005"/>
<evidence type="ECO:0000256" key="5">
    <source>
        <dbReference type="SAM" id="Phobius"/>
    </source>
</evidence>
<dbReference type="Gene3D" id="1.25.40.10">
    <property type="entry name" value="Tetratricopeptide repeat domain"/>
    <property type="match status" value="1"/>
</dbReference>
<dbReference type="SUPFAM" id="SSF53300">
    <property type="entry name" value="vWA-like"/>
    <property type="match status" value="1"/>
</dbReference>
<dbReference type="SUPFAM" id="SSF48452">
    <property type="entry name" value="TPR-like"/>
    <property type="match status" value="1"/>
</dbReference>
<feature type="domain" description="VWFA" evidence="6">
    <location>
        <begin position="98"/>
        <end position="204"/>
    </location>
</feature>
<dbReference type="eggNOG" id="COG0457">
    <property type="taxonomic scope" value="Bacteria"/>
</dbReference>
<organism evidence="7 8">
    <name type="scientific">Glaciecola punicea ACAM 611</name>
    <dbReference type="NCBI Taxonomy" id="1121923"/>
    <lineage>
        <taxon>Bacteria</taxon>
        <taxon>Pseudomonadati</taxon>
        <taxon>Pseudomonadota</taxon>
        <taxon>Gammaproteobacteria</taxon>
        <taxon>Alteromonadales</taxon>
        <taxon>Alteromonadaceae</taxon>
        <taxon>Glaciecola</taxon>
    </lineage>
</organism>
<feature type="transmembrane region" description="Helical" evidence="5">
    <location>
        <begin position="63"/>
        <end position="83"/>
    </location>
</feature>
<evidence type="ECO:0000259" key="6">
    <source>
        <dbReference type="Pfam" id="PF13519"/>
    </source>
</evidence>
<dbReference type="RefSeq" id="WP_006004964.1">
    <property type="nucleotide sequence ID" value="NZ_BAET01000014.1"/>
</dbReference>
<dbReference type="PANTHER" id="PTHR22550:SF14">
    <property type="entry name" value="VWFA DOMAIN-CONTAINING PROTEIN"/>
    <property type="match status" value="1"/>
</dbReference>
<evidence type="ECO:0000313" key="7">
    <source>
        <dbReference type="EMBL" id="GAB55651.1"/>
    </source>
</evidence>
<dbReference type="Gene3D" id="3.40.50.410">
    <property type="entry name" value="von Willebrand factor, type A domain"/>
    <property type="match status" value="1"/>
</dbReference>
<evidence type="ECO:0000256" key="4">
    <source>
        <dbReference type="SAM" id="MobiDB-lite"/>
    </source>
</evidence>
<feature type="compositionally biased region" description="Polar residues" evidence="4">
    <location>
        <begin position="628"/>
        <end position="650"/>
    </location>
</feature>
<keyword evidence="1" id="KW-0677">Repeat</keyword>
<accession>H5TBH4</accession>
<reference evidence="7 8" key="2">
    <citation type="journal article" date="2017" name="Antonie Van Leeuwenhoek">
        <title>Rhizobium rhizosphaerae sp. nov., a novel species isolated from rice rhizosphere.</title>
        <authorList>
            <person name="Zhao J.J."/>
            <person name="Zhang J."/>
            <person name="Zhang R.J."/>
            <person name="Zhang C.W."/>
            <person name="Yin H.Q."/>
            <person name="Zhang X.X."/>
        </authorList>
    </citation>
    <scope>NUCLEOTIDE SEQUENCE [LARGE SCALE GENOMIC DNA]</scope>
    <source>
        <strain evidence="7 8">ACAM 611</strain>
    </source>
</reference>
<evidence type="ECO:0000256" key="1">
    <source>
        <dbReference type="ARBA" id="ARBA00022737"/>
    </source>
</evidence>
<feature type="repeat" description="TPR" evidence="3">
    <location>
        <begin position="449"/>
        <end position="482"/>
    </location>
</feature>
<feature type="compositionally biased region" description="Basic and acidic residues" evidence="4">
    <location>
        <begin position="590"/>
        <end position="601"/>
    </location>
</feature>
<keyword evidence="5" id="KW-0472">Membrane</keyword>
<dbReference type="InterPro" id="IPR011990">
    <property type="entry name" value="TPR-like_helical_dom_sf"/>
</dbReference>
<dbReference type="PROSITE" id="PS50005">
    <property type="entry name" value="TPR"/>
    <property type="match status" value="1"/>
</dbReference>
<feature type="compositionally biased region" description="Acidic residues" evidence="4">
    <location>
        <begin position="508"/>
        <end position="521"/>
    </location>
</feature>
<keyword evidence="2 3" id="KW-0802">TPR repeat</keyword>
<evidence type="ECO:0000256" key="2">
    <source>
        <dbReference type="ARBA" id="ARBA00022803"/>
    </source>
</evidence>
<gene>
    <name evidence="7" type="ORF">GPUN_1531</name>
</gene>
<dbReference type="eggNOG" id="COG2304">
    <property type="taxonomic scope" value="Bacteria"/>
</dbReference>
<dbReference type="OrthoDB" id="9807628at2"/>
<protein>
    <recommendedName>
        <fullName evidence="6">VWFA domain-containing protein</fullName>
    </recommendedName>
</protein>
<dbReference type="Pfam" id="PF07719">
    <property type="entry name" value="TPR_2"/>
    <property type="match status" value="1"/>
</dbReference>
<feature type="compositionally biased region" description="Low complexity" evidence="4">
    <location>
        <begin position="497"/>
        <end position="507"/>
    </location>
</feature>
<dbReference type="Proteomes" id="UP000053586">
    <property type="component" value="Unassembled WGS sequence"/>
</dbReference>
<feature type="region of interest" description="Disordered" evidence="4">
    <location>
        <begin position="496"/>
        <end position="659"/>
    </location>
</feature>
<dbReference type="AlphaFoldDB" id="H5TBH4"/>
<sequence>MNDIVQNFQFIRPEWLWALLAILIIYALKLRFGKDQNVWQQLIPAHLYQQMIVRKSAVASNKFVHLSMASLLIAVIAIAGPTWEKLPQMVYQTQAGKVILMDMSMSMRASDLSPNRLTRARFKAIDLVNEVKEGETGLVAYAGDAFVVSPLTDDINNLTTLIPVLTPEIMPIKGSSALTGLLRSASLLQDAGYQQGQIYWITDGIRYDEIRDIRDFIIDSPFEVSALLVGTEAGAPIPMEDGQLLKDFTGKIVVPSINSRYMNQAMAGTKGKYHLFANDDSDIQAIKRNVAFDQQQRAKEVDNATGDTFKDMGPYLLLLLLPVAAYSFRKGVLSVAILGSLLLGLGTSSPRVFAVQSQPLPNTVNVIADQEINQNSPRTNENLLDRVFKNADQRGKIAFDENDYAKAQNLFEDSAWLAASAYKSGDFERAEALYKQLIQRGSVTQSALMDNVYNKGNALARQGKLEDALNAYNEVLKSNPEHQHAKANKQLVEELLEQQQQEQQQQDSQEEQDEQDGEQDQNQDSSQKNSDEQQGQDAQDQQSQSQDSQPSDSQPDGSQQQQSPSSEQSDGNSAQENREGQQEEQQPSDESLKQEAQKQKTQEQQNAQQSQAEQQSKENEASAEQQSNEAPQRNEQAQTEAISNQVNTDDLTPEQKEELQRMQMILNKIPDDPAYLLMRKMQLEAYKRRNDPSPPIQENW</sequence>
<dbReference type="EMBL" id="BAET01000014">
    <property type="protein sequence ID" value="GAB55651.1"/>
    <property type="molecule type" value="Genomic_DNA"/>
</dbReference>
<dbReference type="PANTHER" id="PTHR22550">
    <property type="entry name" value="SPORE GERMINATION PROTEIN"/>
    <property type="match status" value="1"/>
</dbReference>
<feature type="compositionally biased region" description="Low complexity" evidence="4">
    <location>
        <begin position="522"/>
        <end position="571"/>
    </location>
</feature>
<feature type="transmembrane region" description="Helical" evidence="5">
    <location>
        <begin position="15"/>
        <end position="32"/>
    </location>
</feature>
<dbReference type="InterPro" id="IPR019734">
    <property type="entry name" value="TPR_rpt"/>
</dbReference>
<proteinExistence type="predicted"/>
<comment type="caution">
    <text evidence="7">The sequence shown here is derived from an EMBL/GenBank/DDBJ whole genome shotgun (WGS) entry which is preliminary data.</text>
</comment>
<keyword evidence="8" id="KW-1185">Reference proteome</keyword>
<dbReference type="Pfam" id="PF13519">
    <property type="entry name" value="VWA_2"/>
    <property type="match status" value="1"/>
</dbReference>